<keyword evidence="2 3" id="KW-0456">Lyase</keyword>
<evidence type="ECO:0000256" key="2">
    <source>
        <dbReference type="ARBA" id="ARBA00023239"/>
    </source>
</evidence>
<dbReference type="AlphaFoldDB" id="A0A429ZY95"/>
<evidence type="ECO:0000256" key="3">
    <source>
        <dbReference type="HAMAP-Rule" id="MF_01660"/>
    </source>
</evidence>
<dbReference type="InterPro" id="IPR022485">
    <property type="entry name" value="SHCHC_synthase_MenH"/>
</dbReference>
<dbReference type="EC" id="4.2.99.20" evidence="3"/>
<dbReference type="InterPro" id="IPR029058">
    <property type="entry name" value="AB_hydrolase_fold"/>
</dbReference>
<comment type="caution">
    <text evidence="5">The sequence shown here is derived from an EMBL/GenBank/DDBJ whole genome shotgun (WGS) entry which is preliminary data.</text>
</comment>
<dbReference type="Gene3D" id="3.40.50.1820">
    <property type="entry name" value="alpha/beta hydrolase"/>
    <property type="match status" value="1"/>
</dbReference>
<dbReference type="SUPFAM" id="SSF53474">
    <property type="entry name" value="alpha/beta-Hydrolases"/>
    <property type="match status" value="1"/>
</dbReference>
<evidence type="ECO:0000313" key="6">
    <source>
        <dbReference type="Proteomes" id="UP000287857"/>
    </source>
</evidence>
<proteinExistence type="inferred from homology"/>
<dbReference type="EMBL" id="NGJS01000007">
    <property type="protein sequence ID" value="RST98916.1"/>
    <property type="molecule type" value="Genomic_DNA"/>
</dbReference>
<comment type="similarity">
    <text evidence="3">Belongs to the AB hydrolase superfamily. MenH family.</text>
</comment>
<dbReference type="InterPro" id="IPR000073">
    <property type="entry name" value="AB_hydrolase_1"/>
</dbReference>
<evidence type="ECO:0000256" key="1">
    <source>
        <dbReference type="ARBA" id="ARBA00022428"/>
    </source>
</evidence>
<evidence type="ECO:0000259" key="4">
    <source>
        <dbReference type="Pfam" id="PF00561"/>
    </source>
</evidence>
<dbReference type="RefSeq" id="WP_125983839.1">
    <property type="nucleotide sequence ID" value="NZ_NGJS01000007.1"/>
</dbReference>
<accession>A0A429ZY95</accession>
<dbReference type="HAMAP" id="MF_01660">
    <property type="entry name" value="MenH"/>
    <property type="match status" value="1"/>
</dbReference>
<evidence type="ECO:0000313" key="5">
    <source>
        <dbReference type="EMBL" id="RST98916.1"/>
    </source>
</evidence>
<dbReference type="Pfam" id="PF00561">
    <property type="entry name" value="Abhydrolase_1"/>
    <property type="match status" value="1"/>
</dbReference>
<sequence>MRQKIDGHYYTYHWTTPYQKDRPTLLCLHGFTGTGQTFSCLKDVDAYNILILDLIGHGSSAAPQLGKYYQFDYVLSIIDNFLNSLSLTKVDVLGYSMGARTALGFTLDYPEKVNQLIMESGTPGIECPKERQKRQKQDHQLAEEIEHQGIEAFVDSWERLPLFATQNDLPALRRIAIRNERLAQKKVGLANSLRFMGTGVMPNYWPRLKELLHKRVVLIVGTKDEKFSQIAMNMKIFQPTIQVVTVKHAGHCIHLEQPDKFISIINQMAGE</sequence>
<dbReference type="UniPathway" id="UPA01057">
    <property type="reaction ID" value="UER00900"/>
</dbReference>
<comment type="pathway">
    <text evidence="3">Quinol/quinone metabolism; menaquinone biosynthesis.</text>
</comment>
<keyword evidence="1 3" id="KW-0474">Menaquinone biosynthesis</keyword>
<dbReference type="GO" id="GO:0009234">
    <property type="term" value="P:menaquinone biosynthetic process"/>
    <property type="evidence" value="ECO:0007669"/>
    <property type="project" value="UniProtKB-UniRule"/>
</dbReference>
<feature type="domain" description="AB hydrolase-1" evidence="4">
    <location>
        <begin position="23"/>
        <end position="258"/>
    </location>
</feature>
<organism evidence="5 6">
    <name type="scientific">Vagococcus vulneris</name>
    <dbReference type="NCBI Taxonomy" id="1977869"/>
    <lineage>
        <taxon>Bacteria</taxon>
        <taxon>Bacillati</taxon>
        <taxon>Bacillota</taxon>
        <taxon>Bacilli</taxon>
        <taxon>Lactobacillales</taxon>
        <taxon>Enterococcaceae</taxon>
        <taxon>Vagococcus</taxon>
    </lineage>
</organism>
<gene>
    <name evidence="3" type="primary">menH</name>
    <name evidence="5" type="ORF">CBF37_05975</name>
</gene>
<dbReference type="GO" id="GO:0070205">
    <property type="term" value="F:2-succinyl-6-hydroxy-2,4-cyclohexadiene-1-carboxylate synthase activity"/>
    <property type="evidence" value="ECO:0007669"/>
    <property type="project" value="UniProtKB-UniRule"/>
</dbReference>
<dbReference type="OrthoDB" id="9808398at2"/>
<dbReference type="UniPathway" id="UPA00079"/>
<comment type="function">
    <text evidence="3">Catalyzes a proton abstraction reaction that results in 2,5-elimination of pyruvate from 2-succinyl-5-enolpyruvyl-6-hydroxy-3-cyclohexene-1-carboxylate (SEPHCHC) and the formation of 2-succinyl-6-hydroxy-2,4-cyclohexadiene-1-carboxylate (SHCHC).</text>
</comment>
<dbReference type="PANTHER" id="PTHR42916:SF1">
    <property type="entry name" value="PROTEIN PHYLLO, CHLOROPLASTIC"/>
    <property type="match status" value="1"/>
</dbReference>
<dbReference type="Proteomes" id="UP000287857">
    <property type="component" value="Unassembled WGS sequence"/>
</dbReference>
<dbReference type="NCBIfam" id="TIGR03695">
    <property type="entry name" value="menH_SHCHC"/>
    <property type="match status" value="1"/>
</dbReference>
<reference evidence="5 6" key="1">
    <citation type="submission" date="2017-05" db="EMBL/GenBank/DDBJ databases">
        <title>Vagococcus spp. assemblies.</title>
        <authorList>
            <person name="Gulvik C.A."/>
        </authorList>
    </citation>
    <scope>NUCLEOTIDE SEQUENCE [LARGE SCALE GENOMIC DNA]</scope>
    <source>
        <strain evidence="5 6">SS1995</strain>
    </source>
</reference>
<comment type="catalytic activity">
    <reaction evidence="3">
        <text>5-enolpyruvoyl-6-hydroxy-2-succinyl-cyclohex-3-ene-1-carboxylate = (1R,6R)-6-hydroxy-2-succinyl-cyclohexa-2,4-diene-1-carboxylate + pyruvate</text>
        <dbReference type="Rhea" id="RHEA:25597"/>
        <dbReference type="ChEBI" id="CHEBI:15361"/>
        <dbReference type="ChEBI" id="CHEBI:58689"/>
        <dbReference type="ChEBI" id="CHEBI:58818"/>
        <dbReference type="EC" id="4.2.99.20"/>
    </reaction>
</comment>
<protein>
    <recommendedName>
        <fullName evidence="3">Putative 2-succinyl-6-hydroxy-2,4-cyclohexadiene-1-carboxylate synthase</fullName>
        <shortName evidence="3">SHCHC synthase</shortName>
        <ecNumber evidence="3">4.2.99.20</ecNumber>
    </recommendedName>
</protein>
<dbReference type="PANTHER" id="PTHR42916">
    <property type="entry name" value="2-SUCCINYL-5-ENOLPYRUVYL-6-HYDROXY-3-CYCLOHEXENE-1-CARBOXYLATE SYNTHASE"/>
    <property type="match status" value="1"/>
</dbReference>
<comment type="subunit">
    <text evidence="3">Monomer.</text>
</comment>
<keyword evidence="6" id="KW-1185">Reference proteome</keyword>
<name>A0A429ZY95_9ENTE</name>
<comment type="pathway">
    <text evidence="3">Quinol/quinone metabolism; 1,4-dihydroxy-2-naphthoate biosynthesis; 1,4-dihydroxy-2-naphthoate from chorismate: step 3/7.</text>
</comment>
<dbReference type="PRINTS" id="PR00111">
    <property type="entry name" value="ABHYDROLASE"/>
</dbReference>